<dbReference type="RefSeq" id="WP_003846935.1">
    <property type="nucleotide sequence ID" value="NZ_BQKK01000004.1"/>
</dbReference>
<dbReference type="InterPro" id="IPR018060">
    <property type="entry name" value="HTH_AraC"/>
</dbReference>
<name>A0AAV5G3A6_CORAM</name>
<gene>
    <name evidence="5" type="ORF">CAT723_18730</name>
</gene>
<keyword evidence="3" id="KW-0804">Transcription</keyword>
<dbReference type="Gene3D" id="1.10.10.60">
    <property type="entry name" value="Homeodomain-like"/>
    <property type="match status" value="1"/>
</dbReference>
<accession>A0AAV5G3A6</accession>
<evidence type="ECO:0000313" key="5">
    <source>
        <dbReference type="EMBL" id="GJN43394.1"/>
    </source>
</evidence>
<dbReference type="GO" id="GO:0003700">
    <property type="term" value="F:DNA-binding transcription factor activity"/>
    <property type="evidence" value="ECO:0007669"/>
    <property type="project" value="InterPro"/>
</dbReference>
<dbReference type="PANTHER" id="PTHR46796">
    <property type="entry name" value="HTH-TYPE TRANSCRIPTIONAL ACTIVATOR RHAS-RELATED"/>
    <property type="match status" value="1"/>
</dbReference>
<reference evidence="5" key="1">
    <citation type="submission" date="2021-12" db="EMBL/GenBank/DDBJ databases">
        <title>Draft genome sequence of Corynebacterium ammoniagenes strain T-723.</title>
        <authorList>
            <person name="Matsuzawa M."/>
            <person name="Hiratani M."/>
            <person name="Abe I."/>
            <person name="Tsuji Y."/>
            <person name="Nakamura J."/>
        </authorList>
    </citation>
    <scope>NUCLEOTIDE SEQUENCE</scope>
    <source>
        <strain evidence="5">T-723</strain>
    </source>
</reference>
<proteinExistence type="predicted"/>
<feature type="domain" description="HTH araC/xylS-type" evidence="4">
    <location>
        <begin position="206"/>
        <end position="307"/>
    </location>
</feature>
<dbReference type="PANTHER" id="PTHR46796:SF6">
    <property type="entry name" value="ARAC SUBFAMILY"/>
    <property type="match status" value="1"/>
</dbReference>
<dbReference type="AlphaFoldDB" id="A0AAV5G3A6"/>
<protein>
    <submittedName>
        <fullName evidence="5">AraC family transcriptional regulator</fullName>
    </submittedName>
</protein>
<evidence type="ECO:0000259" key="4">
    <source>
        <dbReference type="PROSITE" id="PS01124"/>
    </source>
</evidence>
<organism evidence="5 6">
    <name type="scientific">Corynebacterium ammoniagenes</name>
    <name type="common">Brevibacterium ammoniagenes</name>
    <dbReference type="NCBI Taxonomy" id="1697"/>
    <lineage>
        <taxon>Bacteria</taxon>
        <taxon>Bacillati</taxon>
        <taxon>Actinomycetota</taxon>
        <taxon>Actinomycetes</taxon>
        <taxon>Mycobacteriales</taxon>
        <taxon>Corynebacteriaceae</taxon>
        <taxon>Corynebacterium</taxon>
    </lineage>
</organism>
<dbReference type="PROSITE" id="PS01124">
    <property type="entry name" value="HTH_ARAC_FAMILY_2"/>
    <property type="match status" value="1"/>
</dbReference>
<dbReference type="SMART" id="SM00342">
    <property type="entry name" value="HTH_ARAC"/>
    <property type="match status" value="1"/>
</dbReference>
<comment type="caution">
    <text evidence="5">The sequence shown here is derived from an EMBL/GenBank/DDBJ whole genome shotgun (WGS) entry which is preliminary data.</text>
</comment>
<evidence type="ECO:0000256" key="3">
    <source>
        <dbReference type="ARBA" id="ARBA00023163"/>
    </source>
</evidence>
<keyword evidence="2" id="KW-0238">DNA-binding</keyword>
<keyword evidence="1" id="KW-0805">Transcription regulation</keyword>
<dbReference type="GO" id="GO:0043565">
    <property type="term" value="F:sequence-specific DNA binding"/>
    <property type="evidence" value="ECO:0007669"/>
    <property type="project" value="InterPro"/>
</dbReference>
<evidence type="ECO:0000256" key="1">
    <source>
        <dbReference type="ARBA" id="ARBA00023015"/>
    </source>
</evidence>
<dbReference type="Pfam" id="PF14525">
    <property type="entry name" value="AraC_binding_2"/>
    <property type="match status" value="1"/>
</dbReference>
<dbReference type="EMBL" id="BQKK01000004">
    <property type="protein sequence ID" value="GJN43394.1"/>
    <property type="molecule type" value="Genomic_DNA"/>
</dbReference>
<evidence type="ECO:0000256" key="2">
    <source>
        <dbReference type="ARBA" id="ARBA00023125"/>
    </source>
</evidence>
<dbReference type="Pfam" id="PF12833">
    <property type="entry name" value="HTH_18"/>
    <property type="match status" value="1"/>
</dbReference>
<dbReference type="InterPro" id="IPR050204">
    <property type="entry name" value="AraC_XylS_family_regulators"/>
</dbReference>
<sequence>MPQLPASILDLTRWRSASNEAFGKLDIEAETPAEFQVELKTATAGDVSLFDMRTKPHTVTRRAEDIPDGDIPYCKLSLQMHGSSTMRQDGRECTLEPGDLALYVTQRPYQLEYGHDQHSLVVLFPQSYLHLTPAQLGAITARTVSREHGLGRVMVPLFEQLAENIEVLEGPHAVALLQSALNMLVTVFASELDAQPGMDADNLLFHQAQQYIQHNLHDPELGPQSIANALFISVRQLHSRFSAQKTTVGAYIRAQRLERIRADLANPVMKADSISTISARYGLHDASQVSRAFKAEFRESPSAFRARVLGQ</sequence>
<dbReference type="Proteomes" id="UP001054925">
    <property type="component" value="Unassembled WGS sequence"/>
</dbReference>
<evidence type="ECO:0000313" key="6">
    <source>
        <dbReference type="Proteomes" id="UP001054925"/>
    </source>
</evidence>
<dbReference type="InterPro" id="IPR035418">
    <property type="entry name" value="AraC-bd_2"/>
</dbReference>